<evidence type="ECO:0000313" key="2">
    <source>
        <dbReference type="Proteomes" id="UP000826195"/>
    </source>
</evidence>
<reference evidence="1 2" key="1">
    <citation type="journal article" date="2021" name="J. Hered.">
        <title>A chromosome-level genome assembly of the parasitoid wasp, Cotesia glomerata (Hymenoptera: Braconidae).</title>
        <authorList>
            <person name="Pinto B.J."/>
            <person name="Weis J.J."/>
            <person name="Gamble T."/>
            <person name="Ode P.J."/>
            <person name="Paul R."/>
            <person name="Zaspel J.M."/>
        </authorList>
    </citation>
    <scope>NUCLEOTIDE SEQUENCE [LARGE SCALE GENOMIC DNA]</scope>
    <source>
        <strain evidence="1">CgM1</strain>
    </source>
</reference>
<name>A0AAV7IUK0_COTGL</name>
<accession>A0AAV7IUK0</accession>
<organism evidence="1 2">
    <name type="scientific">Cotesia glomerata</name>
    <name type="common">Lepidopteran parasitic wasp</name>
    <name type="synonym">Apanteles glomeratus</name>
    <dbReference type="NCBI Taxonomy" id="32391"/>
    <lineage>
        <taxon>Eukaryota</taxon>
        <taxon>Metazoa</taxon>
        <taxon>Ecdysozoa</taxon>
        <taxon>Arthropoda</taxon>
        <taxon>Hexapoda</taxon>
        <taxon>Insecta</taxon>
        <taxon>Pterygota</taxon>
        <taxon>Neoptera</taxon>
        <taxon>Endopterygota</taxon>
        <taxon>Hymenoptera</taxon>
        <taxon>Apocrita</taxon>
        <taxon>Ichneumonoidea</taxon>
        <taxon>Braconidae</taxon>
        <taxon>Microgastrinae</taxon>
        <taxon>Cotesia</taxon>
    </lineage>
</organism>
<keyword evidence="2" id="KW-1185">Reference proteome</keyword>
<dbReference type="EMBL" id="JAHXZJ010000747">
    <property type="protein sequence ID" value="KAH0557401.1"/>
    <property type="molecule type" value="Genomic_DNA"/>
</dbReference>
<proteinExistence type="predicted"/>
<dbReference type="AlphaFoldDB" id="A0AAV7IUK0"/>
<comment type="caution">
    <text evidence="1">The sequence shown here is derived from an EMBL/GenBank/DDBJ whole genome shotgun (WGS) entry which is preliminary data.</text>
</comment>
<protein>
    <submittedName>
        <fullName evidence="1">Uncharacterized protein</fullName>
    </submittedName>
</protein>
<sequence>MTGGSAPPPAPAGAPPLDPIETLSLHLNINLRFTSGWSRSAVLDRITIFTYENTASATSKQLRAVSTVSTSATGQGSANR</sequence>
<dbReference type="Proteomes" id="UP000826195">
    <property type="component" value="Unassembled WGS sequence"/>
</dbReference>
<evidence type="ECO:0000313" key="1">
    <source>
        <dbReference type="EMBL" id="KAH0557401.1"/>
    </source>
</evidence>
<gene>
    <name evidence="1" type="ORF">KQX54_005425</name>
</gene>